<sequence length="485" mass="56568">MRYSSGIMGLFIKSIVENPNIKLKRVRISEDESLPQLSQSQSQNGNRNRQTGGLVRRNAIRGRWIRRFQDSNRTGVPIHIYEPPSFDDFDRSNNQRPVISNSNDNLNRELPSPPIIRESNRPPRYPLHLPSPHPAPLQNDFSPPLNYEDHLDGLSLGELEDRANQLRRTLDERHDIRVDESELEAHRQRERHGERRNAMHREIRAPLWFGDVGSDLPFDQDREDREARTHMYVQRNLDMRNHRRLPPSNSNSNNESNSDNNPNNSNNPNNQNVLNTNNPRLMFEIRRRSLGRQRQRQRGPQRTRGDHRRLVRVSGGEPERLNLHQVVQFGQLFPRQMGQNELLNSNRSTNQESQNHNERPRMTLSSRLRQRTRSQRSGNLSLDDIQPQPQPQPQPQQQQSRSSEPSNEQDEYDQLINGTEPSNNWRNRTIQIHRANNSSNNSSNNTQETQETTRHRNRNSYVILENGESDASSDSETPLQFDAGH</sequence>
<dbReference type="AlphaFoldDB" id="K0KNJ1"/>
<keyword evidence="3" id="KW-1185">Reference proteome</keyword>
<comment type="caution">
    <text evidence="2">The sequence shown here is derived from an EMBL/GenBank/DDBJ whole genome shotgun (WGS) entry which is preliminary data.</text>
</comment>
<evidence type="ECO:0000256" key="1">
    <source>
        <dbReference type="SAM" id="MobiDB-lite"/>
    </source>
</evidence>
<protein>
    <submittedName>
        <fullName evidence="2">Uncharacterized protein</fullName>
    </submittedName>
</protein>
<feature type="compositionally biased region" description="Polar residues" evidence="1">
    <location>
        <begin position="416"/>
        <end position="430"/>
    </location>
</feature>
<dbReference type="HOGENOM" id="CLU_562844_0_0_1"/>
<feature type="region of interest" description="Disordered" evidence="1">
    <location>
        <begin position="233"/>
        <end position="317"/>
    </location>
</feature>
<feature type="compositionally biased region" description="Polar residues" evidence="1">
    <location>
        <begin position="94"/>
        <end position="105"/>
    </location>
</feature>
<dbReference type="EMBL" id="CAIF01000058">
    <property type="protein sequence ID" value="CCH42964.1"/>
    <property type="molecule type" value="Genomic_DNA"/>
</dbReference>
<evidence type="ECO:0000313" key="2">
    <source>
        <dbReference type="EMBL" id="CCH42964.1"/>
    </source>
</evidence>
<feature type="compositionally biased region" description="Low complexity" evidence="1">
    <location>
        <begin position="36"/>
        <end position="54"/>
    </location>
</feature>
<feature type="compositionally biased region" description="Low complexity" evidence="1">
    <location>
        <begin position="246"/>
        <end position="279"/>
    </location>
</feature>
<organism evidence="2 3">
    <name type="scientific">Wickerhamomyces ciferrii (strain ATCC 14091 / BCRC 22168 / CBS 111 / JCM 3599 / NBRC 0793 / NRRL Y-1031 F-60-10)</name>
    <name type="common">Yeast</name>
    <name type="synonym">Pichia ciferrii</name>
    <dbReference type="NCBI Taxonomy" id="1206466"/>
    <lineage>
        <taxon>Eukaryota</taxon>
        <taxon>Fungi</taxon>
        <taxon>Dikarya</taxon>
        <taxon>Ascomycota</taxon>
        <taxon>Saccharomycotina</taxon>
        <taxon>Saccharomycetes</taxon>
        <taxon>Phaffomycetales</taxon>
        <taxon>Wickerhamomycetaceae</taxon>
        <taxon>Wickerhamomyces</taxon>
    </lineage>
</organism>
<evidence type="ECO:0000313" key="3">
    <source>
        <dbReference type="Proteomes" id="UP000009328"/>
    </source>
</evidence>
<reference evidence="2 3" key="1">
    <citation type="journal article" date="2012" name="Eukaryot. Cell">
        <title>Draft genome sequence of Wickerhamomyces ciferrii NRRL Y-1031 F-60-10.</title>
        <authorList>
            <person name="Schneider J."/>
            <person name="Andrea H."/>
            <person name="Blom J."/>
            <person name="Jaenicke S."/>
            <person name="Ruckert C."/>
            <person name="Schorsch C."/>
            <person name="Szczepanowski R."/>
            <person name="Farwick M."/>
            <person name="Goesmann A."/>
            <person name="Puhler A."/>
            <person name="Schaffer S."/>
            <person name="Tauch A."/>
            <person name="Kohler T."/>
            <person name="Brinkrolf K."/>
        </authorList>
    </citation>
    <scope>NUCLEOTIDE SEQUENCE [LARGE SCALE GENOMIC DNA]</scope>
    <source>
        <strain evidence="3">ATCC 14091 / BCRC 22168 / CBS 111 / JCM 3599 / NBRC 0793 / NRRL Y-1031 F-60-10</strain>
    </source>
</reference>
<feature type="compositionally biased region" description="Low complexity" evidence="1">
    <location>
        <begin position="433"/>
        <end position="450"/>
    </location>
</feature>
<feature type="compositionally biased region" description="Pro residues" evidence="1">
    <location>
        <begin position="123"/>
        <end position="135"/>
    </location>
</feature>
<dbReference type="Proteomes" id="UP000009328">
    <property type="component" value="Unassembled WGS sequence"/>
</dbReference>
<proteinExistence type="predicted"/>
<feature type="compositionally biased region" description="Basic residues" evidence="1">
    <location>
        <begin position="288"/>
        <end position="311"/>
    </location>
</feature>
<gene>
    <name evidence="2" type="ORF">BN7_2510</name>
</gene>
<feature type="region of interest" description="Disordered" evidence="1">
    <location>
        <begin position="31"/>
        <end position="54"/>
    </location>
</feature>
<feature type="region of interest" description="Disordered" evidence="1">
    <location>
        <begin position="83"/>
        <end position="149"/>
    </location>
</feature>
<name>K0KNJ1_WICCF</name>
<dbReference type="InParanoid" id="K0KNJ1"/>
<feature type="region of interest" description="Disordered" evidence="1">
    <location>
        <begin position="347"/>
        <end position="485"/>
    </location>
</feature>
<accession>K0KNJ1</accession>